<dbReference type="AlphaFoldDB" id="A0A1G2QN26"/>
<feature type="transmembrane region" description="Helical" evidence="1">
    <location>
        <begin position="32"/>
        <end position="49"/>
    </location>
</feature>
<gene>
    <name evidence="2" type="ORF">A2117_01800</name>
</gene>
<feature type="transmembrane region" description="Helical" evidence="1">
    <location>
        <begin position="61"/>
        <end position="82"/>
    </location>
</feature>
<keyword evidence="1" id="KW-1133">Transmembrane helix</keyword>
<comment type="caution">
    <text evidence="2">The sequence shown here is derived from an EMBL/GenBank/DDBJ whole genome shotgun (WGS) entry which is preliminary data.</text>
</comment>
<name>A0A1G2QN26_9BACT</name>
<dbReference type="Proteomes" id="UP000179245">
    <property type="component" value="Unassembled WGS sequence"/>
</dbReference>
<keyword evidence="1" id="KW-0472">Membrane</keyword>
<evidence type="ECO:0000313" key="3">
    <source>
        <dbReference type="Proteomes" id="UP000179245"/>
    </source>
</evidence>
<sequence>MDNFDLRKSAISEAVRLIGSSGFRLISLFQKVFRLLSLFSFLVFLYGFLTNALGTESLSRLLGAGIASLSLAVIFWQLDLFFELKLKKPKLKVGLQEALANPDNFNPSIDSGLTLSGVERVNLADFLEFETAQVVEKAISFSQKKGVSLNTTFIL</sequence>
<evidence type="ECO:0000313" key="2">
    <source>
        <dbReference type="EMBL" id="OHA61878.1"/>
    </source>
</evidence>
<organism evidence="2 3">
    <name type="scientific">Candidatus Wildermuthbacteria bacterium GWA2_46_15</name>
    <dbReference type="NCBI Taxonomy" id="1802443"/>
    <lineage>
        <taxon>Bacteria</taxon>
        <taxon>Candidatus Wildermuthiibacteriota</taxon>
    </lineage>
</organism>
<dbReference type="STRING" id="1802443.A2117_01800"/>
<keyword evidence="1" id="KW-0812">Transmembrane</keyword>
<proteinExistence type="predicted"/>
<evidence type="ECO:0000256" key="1">
    <source>
        <dbReference type="SAM" id="Phobius"/>
    </source>
</evidence>
<accession>A0A1G2QN26</accession>
<dbReference type="EMBL" id="MHTO01000027">
    <property type="protein sequence ID" value="OHA61878.1"/>
    <property type="molecule type" value="Genomic_DNA"/>
</dbReference>
<protein>
    <submittedName>
        <fullName evidence="2">Uncharacterized protein</fullName>
    </submittedName>
</protein>
<reference evidence="2 3" key="1">
    <citation type="journal article" date="2016" name="Nat. Commun.">
        <title>Thousands of microbial genomes shed light on interconnected biogeochemical processes in an aquifer system.</title>
        <authorList>
            <person name="Anantharaman K."/>
            <person name="Brown C.T."/>
            <person name="Hug L.A."/>
            <person name="Sharon I."/>
            <person name="Castelle C.J."/>
            <person name="Probst A.J."/>
            <person name="Thomas B.C."/>
            <person name="Singh A."/>
            <person name="Wilkins M.J."/>
            <person name="Karaoz U."/>
            <person name="Brodie E.L."/>
            <person name="Williams K.H."/>
            <person name="Hubbard S.S."/>
            <person name="Banfield J.F."/>
        </authorList>
    </citation>
    <scope>NUCLEOTIDE SEQUENCE [LARGE SCALE GENOMIC DNA]</scope>
</reference>